<dbReference type="EMBL" id="AP008215">
    <property type="protein sequence ID" value="BAH94695.1"/>
    <property type="molecule type" value="Genomic_DNA"/>
</dbReference>
<gene>
    <name evidence="2" type="ordered locus">Os09g0545320</name>
</gene>
<accession>C7J760</accession>
<reference evidence="2 3" key="1">
    <citation type="journal article" date="2005" name="Nature">
        <title>The map-based sequence of the rice genome.</title>
        <authorList>
            <consortium name="International rice genome sequencing project (IRGSP)"/>
            <person name="Matsumoto T."/>
            <person name="Wu J."/>
            <person name="Kanamori H."/>
            <person name="Katayose Y."/>
            <person name="Fujisawa M."/>
            <person name="Namiki N."/>
            <person name="Mizuno H."/>
            <person name="Yamamoto K."/>
            <person name="Antonio B.A."/>
            <person name="Baba T."/>
            <person name="Sakata K."/>
            <person name="Nagamura Y."/>
            <person name="Aoki H."/>
            <person name="Arikawa K."/>
            <person name="Arita K."/>
            <person name="Bito T."/>
            <person name="Chiden Y."/>
            <person name="Fujitsuka N."/>
            <person name="Fukunaka R."/>
            <person name="Hamada M."/>
            <person name="Harada C."/>
            <person name="Hayashi A."/>
            <person name="Hijishita S."/>
            <person name="Honda M."/>
            <person name="Hosokawa S."/>
            <person name="Ichikawa Y."/>
            <person name="Idonuma A."/>
            <person name="Iijima M."/>
            <person name="Ikeda M."/>
            <person name="Ikeno M."/>
            <person name="Ito K."/>
            <person name="Ito S."/>
            <person name="Ito T."/>
            <person name="Ito Y."/>
            <person name="Ito Y."/>
            <person name="Iwabuchi A."/>
            <person name="Kamiya K."/>
            <person name="Karasawa W."/>
            <person name="Kurita K."/>
            <person name="Katagiri S."/>
            <person name="Kikuta A."/>
            <person name="Kobayashi H."/>
            <person name="Kobayashi N."/>
            <person name="Machita K."/>
            <person name="Maehara T."/>
            <person name="Masukawa M."/>
            <person name="Mizubayashi T."/>
            <person name="Mukai Y."/>
            <person name="Nagasaki H."/>
            <person name="Nagata Y."/>
            <person name="Naito S."/>
            <person name="Nakashima M."/>
            <person name="Nakama Y."/>
            <person name="Nakamichi Y."/>
            <person name="Nakamura M."/>
            <person name="Meguro A."/>
            <person name="Negishi M."/>
            <person name="Ohta I."/>
            <person name="Ohta T."/>
            <person name="Okamoto M."/>
            <person name="Ono N."/>
            <person name="Saji S."/>
            <person name="Sakaguchi M."/>
            <person name="Sakai K."/>
            <person name="Shibata M."/>
            <person name="Shimokawa T."/>
            <person name="Song J."/>
            <person name="Takazaki Y."/>
            <person name="Terasawa K."/>
            <person name="Tsugane M."/>
            <person name="Tsuji K."/>
            <person name="Ueda S."/>
            <person name="Waki K."/>
            <person name="Yamagata H."/>
            <person name="Yamamoto M."/>
            <person name="Yamamoto S."/>
            <person name="Yamane H."/>
            <person name="Yoshiki S."/>
            <person name="Yoshihara R."/>
            <person name="Yukawa K."/>
            <person name="Zhong H."/>
            <person name="Yano M."/>
            <person name="Yuan Q."/>
            <person name="Ouyang S."/>
            <person name="Liu J."/>
            <person name="Jones K.M."/>
            <person name="Gansberger K."/>
            <person name="Moffat K."/>
            <person name="Hill J."/>
            <person name="Bera J."/>
            <person name="Fadrosh D."/>
            <person name="Jin S."/>
            <person name="Johri S."/>
            <person name="Kim M."/>
            <person name="Overton L."/>
            <person name="Reardon M."/>
            <person name="Tsitrin T."/>
            <person name="Vuong H."/>
            <person name="Weaver B."/>
            <person name="Ciecko A."/>
            <person name="Tallon L."/>
            <person name="Jackson J."/>
            <person name="Pai G."/>
            <person name="Aken S.V."/>
            <person name="Utterback T."/>
            <person name="Reidmuller S."/>
            <person name="Feldblyum T."/>
            <person name="Hsiao J."/>
            <person name="Zismann V."/>
            <person name="Iobst S."/>
            <person name="de Vazeille A.R."/>
            <person name="Buell C.R."/>
            <person name="Ying K."/>
            <person name="Li Y."/>
            <person name="Lu T."/>
            <person name="Huang Y."/>
            <person name="Zhao Q."/>
            <person name="Feng Q."/>
            <person name="Zhang L."/>
            <person name="Zhu J."/>
            <person name="Weng Q."/>
            <person name="Mu J."/>
            <person name="Lu Y."/>
            <person name="Fan D."/>
            <person name="Liu Y."/>
            <person name="Guan J."/>
            <person name="Zhang Y."/>
            <person name="Yu S."/>
            <person name="Liu X."/>
            <person name="Zhang Y."/>
            <person name="Hong G."/>
            <person name="Han B."/>
            <person name="Choisne N."/>
            <person name="Demange N."/>
            <person name="Orjeda G."/>
            <person name="Samain S."/>
            <person name="Cattolico L."/>
            <person name="Pelletier E."/>
            <person name="Couloux A."/>
            <person name="Segurens B."/>
            <person name="Wincker P."/>
            <person name="D'Hont A."/>
            <person name="Scarpelli C."/>
            <person name="Weissenbach J."/>
            <person name="Salanoubat M."/>
            <person name="Quetier F."/>
            <person name="Yu Y."/>
            <person name="Kim H.R."/>
            <person name="Rambo T."/>
            <person name="Currie J."/>
            <person name="Collura K."/>
            <person name="Luo M."/>
            <person name="Yang T."/>
            <person name="Ammiraju J.S.S."/>
            <person name="Engler F."/>
            <person name="Soderlund C."/>
            <person name="Wing R.A."/>
            <person name="Palmer L.E."/>
            <person name="de la Bastide M."/>
            <person name="Spiegel L."/>
            <person name="Nascimento L."/>
            <person name="Zutavern T."/>
            <person name="O'Shaughnessy A."/>
            <person name="Dike S."/>
            <person name="Dedhia N."/>
            <person name="Preston R."/>
            <person name="Balija V."/>
            <person name="McCombie W.R."/>
            <person name="Chow T."/>
            <person name="Chen H."/>
            <person name="Chung M."/>
            <person name="Chen C."/>
            <person name="Shaw J."/>
            <person name="Wu H."/>
            <person name="Hsiao K."/>
            <person name="Chao Y."/>
            <person name="Chu M."/>
            <person name="Cheng C."/>
            <person name="Hour A."/>
            <person name="Lee P."/>
            <person name="Lin S."/>
            <person name="Lin Y."/>
            <person name="Liou J."/>
            <person name="Liu S."/>
            <person name="Hsing Y."/>
            <person name="Raghuvanshi S."/>
            <person name="Mohanty A."/>
            <person name="Bharti A.K."/>
            <person name="Gaur A."/>
            <person name="Gupta V."/>
            <person name="Kumar D."/>
            <person name="Ravi V."/>
            <person name="Vij S."/>
            <person name="Kapur A."/>
            <person name="Khurana P."/>
            <person name="Khurana P."/>
            <person name="Khurana J.P."/>
            <person name="Tyagi A.K."/>
            <person name="Gaikwad K."/>
            <person name="Singh A."/>
            <person name="Dalal V."/>
            <person name="Srivastava S."/>
            <person name="Dixit A."/>
            <person name="Pal A.K."/>
            <person name="Ghazi I.A."/>
            <person name="Yadav M."/>
            <person name="Pandit A."/>
            <person name="Bhargava A."/>
            <person name="Sureshbabu K."/>
            <person name="Batra K."/>
            <person name="Sharma T.R."/>
            <person name="Mohapatra T."/>
            <person name="Singh N.K."/>
            <person name="Messing J."/>
            <person name="Nelson A.B."/>
            <person name="Fuks G."/>
            <person name="Kavchok S."/>
            <person name="Keizer G."/>
            <person name="Linton E."/>
            <person name="Llaca V."/>
            <person name="Song R."/>
            <person name="Tanyolac B."/>
            <person name="Young S."/>
            <person name="Ho-Il K."/>
            <person name="Hahn J.H."/>
            <person name="Sangsakoo G."/>
            <person name="Vanavichit A."/>
            <person name="de Mattos Luiz.A.T."/>
            <person name="Zimmer P.D."/>
            <person name="Malone G."/>
            <person name="Dellagostin O."/>
            <person name="de Oliveira A.C."/>
            <person name="Bevan M."/>
            <person name="Bancroft I."/>
            <person name="Minx P."/>
            <person name="Cordum H."/>
            <person name="Wilson R."/>
            <person name="Cheng Z."/>
            <person name="Jin W."/>
            <person name="Jiang J."/>
            <person name="Leong S.A."/>
            <person name="Iwama H."/>
            <person name="Gojobori T."/>
            <person name="Itoh T."/>
            <person name="Niimura Y."/>
            <person name="Fujii Y."/>
            <person name="Habara T."/>
            <person name="Sakai H."/>
            <person name="Sato Y."/>
            <person name="Wilson G."/>
            <person name="Kumar K."/>
            <person name="McCouch S."/>
            <person name="Juretic N."/>
            <person name="Hoen D."/>
            <person name="Wright S."/>
            <person name="Bruskiewich R."/>
            <person name="Bureau T."/>
            <person name="Miyao A."/>
            <person name="Hirochika H."/>
            <person name="Nishikawa T."/>
            <person name="Kadowaki K."/>
            <person name="Sugiura M."/>
            <person name="Burr B."/>
            <person name="Sasaki T."/>
        </authorList>
    </citation>
    <scope>NUCLEOTIDE SEQUENCE [LARGE SCALE GENOMIC DNA]</scope>
    <source>
        <strain evidence="3">cv. Nipponbare</strain>
    </source>
</reference>
<reference evidence="3" key="2">
    <citation type="journal article" date="2008" name="Nucleic Acids Res.">
        <title>The rice annotation project database (RAP-DB): 2008 update.</title>
        <authorList>
            <consortium name="The rice annotation project (RAP)"/>
        </authorList>
    </citation>
    <scope>GENOME REANNOTATION</scope>
    <source>
        <strain evidence="3">cv. Nipponbare</strain>
    </source>
</reference>
<dbReference type="AlphaFoldDB" id="C7J760"/>
<feature type="non-terminal residue" evidence="2">
    <location>
        <position position="1"/>
    </location>
</feature>
<protein>
    <submittedName>
        <fullName evidence="2">Os09g0545320 protein</fullName>
    </submittedName>
</protein>
<evidence type="ECO:0000256" key="1">
    <source>
        <dbReference type="SAM" id="MobiDB-lite"/>
    </source>
</evidence>
<name>C7J760_ORYSJ</name>
<dbReference type="KEGG" id="dosa:Os09g0545320"/>
<feature type="region of interest" description="Disordered" evidence="1">
    <location>
        <begin position="1"/>
        <end position="34"/>
    </location>
</feature>
<evidence type="ECO:0000313" key="2">
    <source>
        <dbReference type="EMBL" id="BAH94695.1"/>
    </source>
</evidence>
<feature type="compositionally biased region" description="Gly residues" evidence="1">
    <location>
        <begin position="17"/>
        <end position="34"/>
    </location>
</feature>
<organism evidence="2 3">
    <name type="scientific">Oryza sativa subsp. japonica</name>
    <name type="common">Rice</name>
    <dbReference type="NCBI Taxonomy" id="39947"/>
    <lineage>
        <taxon>Eukaryota</taxon>
        <taxon>Viridiplantae</taxon>
        <taxon>Streptophyta</taxon>
        <taxon>Embryophyta</taxon>
        <taxon>Tracheophyta</taxon>
        <taxon>Spermatophyta</taxon>
        <taxon>Magnoliopsida</taxon>
        <taxon>Liliopsida</taxon>
        <taxon>Poales</taxon>
        <taxon>Poaceae</taxon>
        <taxon>BOP clade</taxon>
        <taxon>Oryzoideae</taxon>
        <taxon>Oryzeae</taxon>
        <taxon>Oryzinae</taxon>
        <taxon>Oryza</taxon>
        <taxon>Oryza sativa</taxon>
    </lineage>
</organism>
<dbReference type="Proteomes" id="UP000000763">
    <property type="component" value="Chromosome 9"/>
</dbReference>
<sequence>GKEAGQRWRRSRSGSVSGVGAGLDGSAKGAGGSGSSSSLPVGTLALLRAPPLFCGEFLGWIEAAACQRGKPRLLKQCHPVQGSPLARFGEETGGWWIGRFVEVSRWRGVGAVWWQSCRWQDWKLAGGGASVKCGGSHVPPMFKWWFRIGRRTTAVEGSERKLSPISLGQQ</sequence>
<evidence type="ECO:0000313" key="3">
    <source>
        <dbReference type="Proteomes" id="UP000000763"/>
    </source>
</evidence>
<proteinExistence type="predicted"/>